<dbReference type="EMBL" id="JAGYPE010000009">
    <property type="protein sequence ID" value="MBS4187723.1"/>
    <property type="molecule type" value="Genomic_DNA"/>
</dbReference>
<keyword evidence="4" id="KW-1185">Reference proteome</keyword>
<keyword evidence="1" id="KW-1133">Transmembrane helix</keyword>
<gene>
    <name evidence="3" type="ORF">KHB02_027340</name>
    <name evidence="2" type="ORF">KHB02_40825</name>
</gene>
<reference evidence="2" key="1">
    <citation type="submission" date="2021-05" db="EMBL/GenBank/DDBJ databases">
        <title>Novel Bacillus species.</title>
        <authorList>
            <person name="Liu G."/>
        </authorList>
    </citation>
    <scope>NUCLEOTIDE SEQUENCE</scope>
    <source>
        <strain evidence="2 4">FJAT-50051</strain>
    </source>
</reference>
<name>A0A942T9N4_9BACI</name>
<dbReference type="Proteomes" id="UP000677265">
    <property type="component" value="Unassembled WGS sequence"/>
</dbReference>
<proteinExistence type="predicted"/>
<protein>
    <submittedName>
        <fullName evidence="2">Uncharacterized protein</fullName>
    </submittedName>
</protein>
<comment type="caution">
    <text evidence="2">The sequence shown here is derived from an EMBL/GenBank/DDBJ whole genome shotgun (WGS) entry which is preliminary data.</text>
</comment>
<evidence type="ECO:0000256" key="1">
    <source>
        <dbReference type="SAM" id="Phobius"/>
    </source>
</evidence>
<accession>A0A942T9N4</accession>
<keyword evidence="1" id="KW-0812">Transmembrane</keyword>
<evidence type="ECO:0000313" key="2">
    <source>
        <dbReference type="EMBL" id="MBS4187723.1"/>
    </source>
</evidence>
<dbReference type="RefSeq" id="WP_213147552.1">
    <property type="nucleotide sequence ID" value="NZ_JAGYPE020000087.1"/>
</dbReference>
<organism evidence="2">
    <name type="scientific">Neobacillus citreus</name>
    <dbReference type="NCBI Taxonomy" id="2833578"/>
    <lineage>
        <taxon>Bacteria</taxon>
        <taxon>Bacillati</taxon>
        <taxon>Bacillota</taxon>
        <taxon>Bacilli</taxon>
        <taxon>Bacillales</taxon>
        <taxon>Bacillaceae</taxon>
        <taxon>Neobacillus</taxon>
    </lineage>
</organism>
<feature type="transmembrane region" description="Helical" evidence="1">
    <location>
        <begin position="6"/>
        <end position="22"/>
    </location>
</feature>
<feature type="transmembrane region" description="Helical" evidence="1">
    <location>
        <begin position="62"/>
        <end position="83"/>
    </location>
</feature>
<feature type="transmembrane region" description="Helical" evidence="1">
    <location>
        <begin position="90"/>
        <end position="108"/>
    </location>
</feature>
<dbReference type="AlphaFoldDB" id="A0A942T9N4"/>
<evidence type="ECO:0000313" key="4">
    <source>
        <dbReference type="Proteomes" id="UP000677265"/>
    </source>
</evidence>
<sequence length="191" mass="20680">MLLVASTVLVIFYTIIITMKLYQTRNQLSNMTAMTVVMVLVMASSLLAGLIAGIAVKGDLTLSTIAGISFSLIVGVIAGRVFSLHTLVEGIAAGIMGGMMGAMLGVMLPSDNYALMLVFTDVLFILSFLFIILLINSDLKKNQESISLYPRTFPWIVTSVISAMIILTFAQFENIPAAGSQNVQNEHHHHE</sequence>
<feature type="transmembrane region" description="Helical" evidence="1">
    <location>
        <begin position="155"/>
        <end position="172"/>
    </location>
</feature>
<feature type="transmembrane region" description="Helical" evidence="1">
    <location>
        <begin position="114"/>
        <end position="135"/>
    </location>
</feature>
<evidence type="ECO:0000313" key="3">
    <source>
        <dbReference type="EMBL" id="MCH6269249.1"/>
    </source>
</evidence>
<feature type="transmembrane region" description="Helical" evidence="1">
    <location>
        <begin position="34"/>
        <end position="56"/>
    </location>
</feature>
<keyword evidence="1" id="KW-0472">Membrane</keyword>
<dbReference type="EMBL" id="JAGYPE020000087">
    <property type="protein sequence ID" value="MCH6269249.1"/>
    <property type="molecule type" value="Genomic_DNA"/>
</dbReference>